<reference evidence="2 4" key="2">
    <citation type="submission" date="2013-03" db="EMBL/GenBank/DDBJ databases">
        <title>The Genome Sequence of Enterococcus gilvus ATCC BAA-350 (PacBio/Illumina hybrid assembly).</title>
        <authorList>
            <consortium name="The Broad Institute Genomics Platform"/>
            <consortium name="The Broad Institute Genome Sequencing Center for Infectious Disease"/>
            <person name="Earl A."/>
            <person name="Russ C."/>
            <person name="Gilmore M."/>
            <person name="Surin D."/>
            <person name="Walker B."/>
            <person name="Young S."/>
            <person name="Zeng Q."/>
            <person name="Gargeya S."/>
            <person name="Fitzgerald M."/>
            <person name="Haas B."/>
            <person name="Abouelleil A."/>
            <person name="Allen A.W."/>
            <person name="Alvarado L."/>
            <person name="Arachchi H.M."/>
            <person name="Berlin A.M."/>
            <person name="Chapman S.B."/>
            <person name="Gainer-Dewar J."/>
            <person name="Goldberg J."/>
            <person name="Griggs A."/>
            <person name="Gujja S."/>
            <person name="Hansen M."/>
            <person name="Howarth C."/>
            <person name="Imamovic A."/>
            <person name="Ireland A."/>
            <person name="Larimer J."/>
            <person name="McCowan C."/>
            <person name="Murphy C."/>
            <person name="Pearson M."/>
            <person name="Poon T.W."/>
            <person name="Priest M."/>
            <person name="Roberts A."/>
            <person name="Saif S."/>
            <person name="Shea T."/>
            <person name="Sisk P."/>
            <person name="Sykes S."/>
            <person name="Wortman J."/>
            <person name="Nusbaum C."/>
            <person name="Birren B."/>
        </authorList>
    </citation>
    <scope>NUCLEOTIDE SEQUENCE [LARGE SCALE GENOMIC DNA]</scope>
    <source>
        <strain evidence="2 4">ATCC BAA-350</strain>
    </source>
</reference>
<dbReference type="EMBL" id="AJDQ01000006">
    <property type="protein sequence ID" value="EOI57116.1"/>
    <property type="molecule type" value="Genomic_DNA"/>
</dbReference>
<comment type="caution">
    <text evidence="1">The sequence shown here is derived from an EMBL/GenBank/DDBJ whole genome shotgun (WGS) entry which is preliminary data.</text>
</comment>
<evidence type="ECO:0000313" key="3">
    <source>
        <dbReference type="Proteomes" id="UP000013750"/>
    </source>
</evidence>
<organism evidence="1 3">
    <name type="scientific">Enterococcus gilvus ATCC BAA-350</name>
    <dbReference type="NCBI Taxonomy" id="1158614"/>
    <lineage>
        <taxon>Bacteria</taxon>
        <taxon>Bacillati</taxon>
        <taxon>Bacillota</taxon>
        <taxon>Bacilli</taxon>
        <taxon>Lactobacillales</taxon>
        <taxon>Enterococcaceae</taxon>
        <taxon>Enterococcus</taxon>
    </lineage>
</organism>
<keyword evidence="4" id="KW-1185">Reference proteome</keyword>
<gene>
    <name evidence="2" type="ORF">I592_02637</name>
    <name evidence="1" type="ORF">UKC_01330</name>
</gene>
<reference evidence="1 3" key="1">
    <citation type="submission" date="2013-02" db="EMBL/GenBank/DDBJ databases">
        <title>The Genome Sequence of Enterococcus gilvus ATCC BAA-350.</title>
        <authorList>
            <consortium name="The Broad Institute Genome Sequencing Platform"/>
            <consortium name="The Broad Institute Genome Sequencing Center for Infectious Disease"/>
            <person name="Earl A.M."/>
            <person name="Gilmore M.S."/>
            <person name="Lebreton F."/>
            <person name="Walker B."/>
            <person name="Young S.K."/>
            <person name="Zeng Q."/>
            <person name="Gargeya S."/>
            <person name="Fitzgerald M."/>
            <person name="Haas B."/>
            <person name="Abouelleil A."/>
            <person name="Alvarado L."/>
            <person name="Arachchi H.M."/>
            <person name="Berlin A.M."/>
            <person name="Chapman S.B."/>
            <person name="Dewar J."/>
            <person name="Goldberg J."/>
            <person name="Griggs A."/>
            <person name="Gujja S."/>
            <person name="Hansen M."/>
            <person name="Howarth C."/>
            <person name="Imamovic A."/>
            <person name="Larimer J."/>
            <person name="McCowan C."/>
            <person name="Murphy C."/>
            <person name="Neiman D."/>
            <person name="Pearson M."/>
            <person name="Priest M."/>
            <person name="Roberts A."/>
            <person name="Saif S."/>
            <person name="Shea T."/>
            <person name="Sisk P."/>
            <person name="Sykes S."/>
            <person name="Wortman J."/>
            <person name="Nusbaum C."/>
            <person name="Birren B."/>
        </authorList>
    </citation>
    <scope>NUCLEOTIDE SEQUENCE [LARGE SCALE GENOMIC DNA]</scope>
    <source>
        <strain evidence="1 3">ATCC BAA-350</strain>
    </source>
</reference>
<evidence type="ECO:0000313" key="4">
    <source>
        <dbReference type="Proteomes" id="UP000014160"/>
    </source>
</evidence>
<protein>
    <submittedName>
        <fullName evidence="1">Uncharacterized protein</fullName>
    </submittedName>
</protein>
<evidence type="ECO:0000313" key="2">
    <source>
        <dbReference type="EMBL" id="EOW83310.1"/>
    </source>
</evidence>
<sequence length="56" mass="6597">MSHVLFRIFFSFLSVVGEKVINRRKNYFLITICLNVQKGCSWKLNCLVVEELNAFK</sequence>
<dbReference type="Proteomes" id="UP000014160">
    <property type="component" value="Unassembled WGS sequence"/>
</dbReference>
<dbReference type="HOGENOM" id="CLU_3007219_0_0_9"/>
<dbReference type="Proteomes" id="UP000013750">
    <property type="component" value="Unassembled WGS sequence"/>
</dbReference>
<proteinExistence type="predicted"/>
<evidence type="ECO:0000313" key="1">
    <source>
        <dbReference type="EMBL" id="EOI57116.1"/>
    </source>
</evidence>
<dbReference type="EMBL" id="ASWH01000001">
    <property type="protein sequence ID" value="EOW83310.1"/>
    <property type="molecule type" value="Genomic_DNA"/>
</dbReference>
<dbReference type="AlphaFoldDB" id="R2VHM4"/>
<name>R2VHM4_9ENTE</name>
<accession>R2VHM4</accession>